<dbReference type="InterPro" id="IPR044715">
    <property type="entry name" value="WDR86-like"/>
</dbReference>
<dbReference type="PRINTS" id="PR00320">
    <property type="entry name" value="GPROTEINBRPT"/>
</dbReference>
<feature type="repeat" description="WD" evidence="7">
    <location>
        <begin position="144"/>
        <end position="185"/>
    </location>
</feature>
<dbReference type="InterPro" id="IPR001680">
    <property type="entry name" value="WD40_rpt"/>
</dbReference>
<dbReference type="GO" id="GO:0003677">
    <property type="term" value="F:DNA binding"/>
    <property type="evidence" value="ECO:0007669"/>
    <property type="project" value="UniProtKB-KW"/>
</dbReference>
<dbReference type="InterPro" id="IPR019775">
    <property type="entry name" value="WD40_repeat_CS"/>
</dbReference>
<feature type="region of interest" description="Disordered" evidence="9">
    <location>
        <begin position="1"/>
        <end position="29"/>
    </location>
</feature>
<dbReference type="PROSITE" id="PS00678">
    <property type="entry name" value="WD_REPEATS_1"/>
    <property type="match status" value="1"/>
</dbReference>
<sequence length="435" mass="47041">MDMESMERNGNKRIFQRLGGGPSSTSSYSRPKVCHFWLAGRCTKNPCSYLHSDPSDSSSTSMAAPPKRIHQNLTYRRNPNPNPNGHSSNWGRGQGGGVVGASRASLKEKVCNFWMAGKKCAYGEKCKYLHSWSVGDEISLLTRLEGHQKAITGIALPSGSDKLYSGSKDGSVRVWDCQSGQCATVVNMGAEVGCLISEGPWVLVGIPNSIKVWNTQTVTEMSLSGPAGQVYAMAASNGMLFAGTQDGNILVWRFSPAGNCFEPAASLKGHSLAVVSLVVGANRLYSSSMDNTIKVWDLGTLQCIQTLTDHTSVVMSVLCWDQFLLSCSLDQTIKIWAATESGNLEVTYTHKEEHGLLSLSGMNDAQAKPVLLCSCNDNIIRLYDLPSFADRGKLISKEEVRALQLGPGGLFFSGDGTGELRVWRWSANTTEVPPA</sequence>
<evidence type="ECO:0000256" key="9">
    <source>
        <dbReference type="SAM" id="MobiDB-lite"/>
    </source>
</evidence>
<feature type="region of interest" description="Disordered" evidence="9">
    <location>
        <begin position="73"/>
        <end position="98"/>
    </location>
</feature>
<dbReference type="EMBL" id="JAUJYN010000004">
    <property type="protein sequence ID" value="KAK1274444.1"/>
    <property type="molecule type" value="Genomic_DNA"/>
</dbReference>
<dbReference type="InterPro" id="IPR000571">
    <property type="entry name" value="Znf_CCCH"/>
</dbReference>
<evidence type="ECO:0000256" key="6">
    <source>
        <dbReference type="ARBA" id="ARBA00023125"/>
    </source>
</evidence>
<feature type="domain" description="C3H1-type" evidence="10">
    <location>
        <begin position="105"/>
        <end position="133"/>
    </location>
</feature>
<dbReference type="AlphaFoldDB" id="A0AAV9BEC2"/>
<reference evidence="11" key="1">
    <citation type="journal article" date="2023" name="Nat. Commun.">
        <title>Diploid and tetraploid genomes of Acorus and the evolution of monocots.</title>
        <authorList>
            <person name="Ma L."/>
            <person name="Liu K.W."/>
            <person name="Li Z."/>
            <person name="Hsiao Y.Y."/>
            <person name="Qi Y."/>
            <person name="Fu T."/>
            <person name="Tang G.D."/>
            <person name="Zhang D."/>
            <person name="Sun W.H."/>
            <person name="Liu D.K."/>
            <person name="Li Y."/>
            <person name="Chen G.Z."/>
            <person name="Liu X.D."/>
            <person name="Liao X.Y."/>
            <person name="Jiang Y.T."/>
            <person name="Yu X."/>
            <person name="Hao Y."/>
            <person name="Huang J."/>
            <person name="Zhao X.W."/>
            <person name="Ke S."/>
            <person name="Chen Y.Y."/>
            <person name="Wu W.L."/>
            <person name="Hsu J.L."/>
            <person name="Lin Y.F."/>
            <person name="Huang M.D."/>
            <person name="Li C.Y."/>
            <person name="Huang L."/>
            <person name="Wang Z.W."/>
            <person name="Zhao X."/>
            <person name="Zhong W.Y."/>
            <person name="Peng D.H."/>
            <person name="Ahmad S."/>
            <person name="Lan S."/>
            <person name="Zhang J.S."/>
            <person name="Tsai W.C."/>
            <person name="Van de Peer Y."/>
            <person name="Liu Z.J."/>
        </authorList>
    </citation>
    <scope>NUCLEOTIDE SEQUENCE</scope>
    <source>
        <strain evidence="11">SCP</strain>
    </source>
</reference>
<evidence type="ECO:0000256" key="7">
    <source>
        <dbReference type="PROSITE-ProRule" id="PRU00221"/>
    </source>
</evidence>
<evidence type="ECO:0000259" key="10">
    <source>
        <dbReference type="PROSITE" id="PS50103"/>
    </source>
</evidence>
<dbReference type="InterPro" id="IPR036322">
    <property type="entry name" value="WD40_repeat_dom_sf"/>
</dbReference>
<evidence type="ECO:0000256" key="4">
    <source>
        <dbReference type="ARBA" id="ARBA00022771"/>
    </source>
</evidence>
<feature type="repeat" description="WD" evidence="7">
    <location>
        <begin position="267"/>
        <end position="306"/>
    </location>
</feature>
<feature type="zinc finger region" description="C3H1-type" evidence="8">
    <location>
        <begin position="28"/>
        <end position="54"/>
    </location>
</feature>
<dbReference type="Proteomes" id="UP001179952">
    <property type="component" value="Unassembled WGS sequence"/>
</dbReference>
<protein>
    <submittedName>
        <fullName evidence="11">Zinc finger CCCH domain-containing protein 17</fullName>
    </submittedName>
</protein>
<dbReference type="SMART" id="SM00320">
    <property type="entry name" value="WD40"/>
    <property type="match status" value="6"/>
</dbReference>
<dbReference type="Pfam" id="PF00400">
    <property type="entry name" value="WD40"/>
    <property type="match status" value="3"/>
</dbReference>
<evidence type="ECO:0000256" key="8">
    <source>
        <dbReference type="PROSITE-ProRule" id="PRU00723"/>
    </source>
</evidence>
<keyword evidence="3" id="KW-0677">Repeat</keyword>
<evidence type="ECO:0000256" key="3">
    <source>
        <dbReference type="ARBA" id="ARBA00022737"/>
    </source>
</evidence>
<keyword evidence="12" id="KW-1185">Reference proteome</keyword>
<accession>A0AAV9BEC2</accession>
<keyword evidence="5 8" id="KW-0862">Zinc</keyword>
<proteinExistence type="predicted"/>
<name>A0AAV9BEC2_ACOGR</name>
<feature type="compositionally biased region" description="Basic and acidic residues" evidence="9">
    <location>
        <begin position="1"/>
        <end position="10"/>
    </location>
</feature>
<dbReference type="SUPFAM" id="SSF50978">
    <property type="entry name" value="WD40 repeat-like"/>
    <property type="match status" value="1"/>
</dbReference>
<dbReference type="SMART" id="SM00356">
    <property type="entry name" value="ZnF_C3H1"/>
    <property type="match status" value="2"/>
</dbReference>
<dbReference type="PANTHER" id="PTHR44489">
    <property type="match status" value="1"/>
</dbReference>
<feature type="domain" description="C3H1-type" evidence="10">
    <location>
        <begin position="28"/>
        <end position="54"/>
    </location>
</feature>
<comment type="caution">
    <text evidence="11">The sequence shown here is derived from an EMBL/GenBank/DDBJ whole genome shotgun (WGS) entry which is preliminary data.</text>
</comment>
<dbReference type="Pfam" id="PF00642">
    <property type="entry name" value="zf-CCCH"/>
    <property type="match status" value="1"/>
</dbReference>
<feature type="zinc finger region" description="C3H1-type" evidence="8">
    <location>
        <begin position="105"/>
        <end position="133"/>
    </location>
</feature>
<dbReference type="PROSITE" id="PS50103">
    <property type="entry name" value="ZF_C3H1"/>
    <property type="match status" value="2"/>
</dbReference>
<organism evidence="11 12">
    <name type="scientific">Acorus gramineus</name>
    <name type="common">Dwarf sweet flag</name>
    <dbReference type="NCBI Taxonomy" id="55184"/>
    <lineage>
        <taxon>Eukaryota</taxon>
        <taxon>Viridiplantae</taxon>
        <taxon>Streptophyta</taxon>
        <taxon>Embryophyta</taxon>
        <taxon>Tracheophyta</taxon>
        <taxon>Spermatophyta</taxon>
        <taxon>Magnoliopsida</taxon>
        <taxon>Liliopsida</taxon>
        <taxon>Acoraceae</taxon>
        <taxon>Acorus</taxon>
    </lineage>
</organism>
<dbReference type="FunFam" id="2.130.10.10:FF:000869">
    <property type="entry name" value="Zinc finger CCCH domain-containing protein 48"/>
    <property type="match status" value="1"/>
</dbReference>
<evidence type="ECO:0000256" key="1">
    <source>
        <dbReference type="ARBA" id="ARBA00022574"/>
    </source>
</evidence>
<reference evidence="11" key="2">
    <citation type="submission" date="2023-06" db="EMBL/GenBank/DDBJ databases">
        <authorList>
            <person name="Ma L."/>
            <person name="Liu K.-W."/>
            <person name="Li Z."/>
            <person name="Hsiao Y.-Y."/>
            <person name="Qi Y."/>
            <person name="Fu T."/>
            <person name="Tang G."/>
            <person name="Zhang D."/>
            <person name="Sun W.-H."/>
            <person name="Liu D.-K."/>
            <person name="Li Y."/>
            <person name="Chen G.-Z."/>
            <person name="Liu X.-D."/>
            <person name="Liao X.-Y."/>
            <person name="Jiang Y.-T."/>
            <person name="Yu X."/>
            <person name="Hao Y."/>
            <person name="Huang J."/>
            <person name="Zhao X.-W."/>
            <person name="Ke S."/>
            <person name="Chen Y.-Y."/>
            <person name="Wu W.-L."/>
            <person name="Hsu J.-L."/>
            <person name="Lin Y.-F."/>
            <person name="Huang M.-D."/>
            <person name="Li C.-Y."/>
            <person name="Huang L."/>
            <person name="Wang Z.-W."/>
            <person name="Zhao X."/>
            <person name="Zhong W.-Y."/>
            <person name="Peng D.-H."/>
            <person name="Ahmad S."/>
            <person name="Lan S."/>
            <person name="Zhang J.-S."/>
            <person name="Tsai W.-C."/>
            <person name="Van De Peer Y."/>
            <person name="Liu Z.-J."/>
        </authorList>
    </citation>
    <scope>NUCLEOTIDE SEQUENCE</scope>
    <source>
        <strain evidence="11">SCP</strain>
        <tissue evidence="11">Leaves</tissue>
    </source>
</reference>
<dbReference type="Gene3D" id="3.30.1370.210">
    <property type="match status" value="1"/>
</dbReference>
<keyword evidence="1 7" id="KW-0853">WD repeat</keyword>
<keyword evidence="2 8" id="KW-0479">Metal-binding</keyword>
<dbReference type="PANTHER" id="PTHR44489:SF1">
    <property type="entry name" value="ZINC FINGER CCCH DOMAIN-CONTAINING PROTEIN 63"/>
    <property type="match status" value="1"/>
</dbReference>
<dbReference type="PROSITE" id="PS50294">
    <property type="entry name" value="WD_REPEATS_REGION"/>
    <property type="match status" value="2"/>
</dbReference>
<evidence type="ECO:0000256" key="5">
    <source>
        <dbReference type="ARBA" id="ARBA00022833"/>
    </source>
</evidence>
<dbReference type="InterPro" id="IPR020472">
    <property type="entry name" value="WD40_PAC1"/>
</dbReference>
<evidence type="ECO:0000313" key="12">
    <source>
        <dbReference type="Proteomes" id="UP001179952"/>
    </source>
</evidence>
<keyword evidence="4 8" id="KW-0863">Zinc-finger</keyword>
<keyword evidence="6" id="KW-0238">DNA-binding</keyword>
<dbReference type="Gene3D" id="2.130.10.10">
    <property type="entry name" value="YVTN repeat-like/Quinoprotein amine dehydrogenase"/>
    <property type="match status" value="2"/>
</dbReference>
<dbReference type="GO" id="GO:0008270">
    <property type="term" value="F:zinc ion binding"/>
    <property type="evidence" value="ECO:0007669"/>
    <property type="project" value="UniProtKB-KW"/>
</dbReference>
<gene>
    <name evidence="11" type="ORF">QJS04_geneDACA010818</name>
</gene>
<evidence type="ECO:0000313" key="11">
    <source>
        <dbReference type="EMBL" id="KAK1274444.1"/>
    </source>
</evidence>
<dbReference type="PROSITE" id="PS50082">
    <property type="entry name" value="WD_REPEATS_2"/>
    <property type="match status" value="2"/>
</dbReference>
<evidence type="ECO:0000256" key="2">
    <source>
        <dbReference type="ARBA" id="ARBA00022723"/>
    </source>
</evidence>
<dbReference type="InterPro" id="IPR015943">
    <property type="entry name" value="WD40/YVTN_repeat-like_dom_sf"/>
</dbReference>